<dbReference type="STRING" id="202951.GCA_001485025_02897"/>
<gene>
    <name evidence="1" type="ORF">EXE25_17865</name>
</gene>
<dbReference type="Pfam" id="PF05962">
    <property type="entry name" value="HutD"/>
    <property type="match status" value="1"/>
</dbReference>
<dbReference type="InterPro" id="IPR010282">
    <property type="entry name" value="Uncharacterised_HutD/Ves"/>
</dbReference>
<protein>
    <submittedName>
        <fullName evidence="1">HutD family protein</fullName>
    </submittedName>
</protein>
<dbReference type="InterPro" id="IPR014710">
    <property type="entry name" value="RmlC-like_jellyroll"/>
</dbReference>
<dbReference type="Gene3D" id="2.60.120.10">
    <property type="entry name" value="Jelly Rolls"/>
    <property type="match status" value="2"/>
</dbReference>
<dbReference type="SUPFAM" id="SSF51182">
    <property type="entry name" value="RmlC-like cupins"/>
    <property type="match status" value="1"/>
</dbReference>
<name>A0A4Q7APS4_9GAMM</name>
<evidence type="ECO:0000313" key="2">
    <source>
        <dbReference type="Proteomes" id="UP000293483"/>
    </source>
</evidence>
<reference evidence="1 2" key="1">
    <citation type="submission" date="2019-02" db="EMBL/GenBank/DDBJ databases">
        <title>The Batch Genome Submission of Acinetobacter spp. strains.</title>
        <authorList>
            <person name="Qin J."/>
            <person name="Hu Y."/>
            <person name="Ye H."/>
            <person name="Wei L."/>
            <person name="Feng Y."/>
            <person name="Zong Z."/>
        </authorList>
    </citation>
    <scope>NUCLEOTIDE SEQUENCE [LARGE SCALE GENOMIC DNA]</scope>
    <source>
        <strain evidence="1 2">WCHABo060081</strain>
    </source>
</reference>
<dbReference type="PANTHER" id="PTHR37943">
    <property type="entry name" value="PROTEIN VES"/>
    <property type="match status" value="1"/>
</dbReference>
<dbReference type="InterPro" id="IPR011051">
    <property type="entry name" value="RmlC_Cupin_sf"/>
</dbReference>
<proteinExistence type="predicted"/>
<dbReference type="PANTHER" id="PTHR37943:SF1">
    <property type="entry name" value="PROTEIN VES"/>
    <property type="match status" value="1"/>
</dbReference>
<evidence type="ECO:0000313" key="1">
    <source>
        <dbReference type="EMBL" id="RZG64022.1"/>
    </source>
</evidence>
<organism evidence="1 2">
    <name type="scientific">Acinetobacter bouvetii</name>
    <dbReference type="NCBI Taxonomy" id="202951"/>
    <lineage>
        <taxon>Bacteria</taxon>
        <taxon>Pseudomonadati</taxon>
        <taxon>Pseudomonadota</taxon>
        <taxon>Gammaproteobacteria</taxon>
        <taxon>Moraxellales</taxon>
        <taxon>Moraxellaceae</taxon>
        <taxon>Acinetobacter</taxon>
    </lineage>
</organism>
<accession>A0A4Q7APS4</accession>
<dbReference type="Proteomes" id="UP000293483">
    <property type="component" value="Unassembled WGS sequence"/>
</dbReference>
<comment type="caution">
    <text evidence="1">The sequence shown here is derived from an EMBL/GenBank/DDBJ whole genome shotgun (WGS) entry which is preliminary data.</text>
</comment>
<dbReference type="AlphaFoldDB" id="A0A4Q7APS4"/>
<sequence length="197" mass="22249">MIQLLKLHDFQKMPWKNGLGFTFEIARKPSAETDDFDWRVSMADVENDGEFSYFSGKKRIISTLSGIGMQLSIADQPHVDICSRNLCAFDGEQPVYCRLLNGPIRDLNLIYRADKVYPRMQWLTGSHSQTILSAAQDMLIFNMADVMQVSVAAQSYTLNAFDCLKISSQDEVLTLQLPQNSVKDCCLIELFACSSSR</sequence>
<dbReference type="EMBL" id="SGSU01000029">
    <property type="protein sequence ID" value="RZG64022.1"/>
    <property type="molecule type" value="Genomic_DNA"/>
</dbReference>
<dbReference type="CDD" id="cd20293">
    <property type="entry name" value="cupin_HutD_N"/>
    <property type="match status" value="1"/>
</dbReference>
<dbReference type="RefSeq" id="WP_130148620.1">
    <property type="nucleotide sequence ID" value="NZ_SGSU01000029.1"/>
</dbReference>